<evidence type="ECO:0000256" key="6">
    <source>
        <dbReference type="ARBA" id="ARBA00022989"/>
    </source>
</evidence>
<evidence type="ECO:0000256" key="8">
    <source>
        <dbReference type="SAM" id="Phobius"/>
    </source>
</evidence>
<dbReference type="EMBL" id="NQWH01000003">
    <property type="protein sequence ID" value="PHP29072.1"/>
    <property type="molecule type" value="Genomic_DNA"/>
</dbReference>
<feature type="transmembrane region" description="Helical" evidence="8">
    <location>
        <begin position="282"/>
        <end position="304"/>
    </location>
</feature>
<dbReference type="PANTHER" id="PTHR33908">
    <property type="entry name" value="MANNOSYLTRANSFERASE YKCB-RELATED"/>
    <property type="match status" value="1"/>
</dbReference>
<evidence type="ECO:0000256" key="7">
    <source>
        <dbReference type="ARBA" id="ARBA00023136"/>
    </source>
</evidence>
<protein>
    <recommendedName>
        <fullName evidence="9">Glycosyltransferase RgtA/B/C/D-like domain-containing protein</fullName>
    </recommendedName>
</protein>
<dbReference type="InterPro" id="IPR038731">
    <property type="entry name" value="RgtA/B/C-like"/>
</dbReference>
<gene>
    <name evidence="10" type="ORF">CJ301_00875</name>
</gene>
<comment type="caution">
    <text evidence="10">The sequence shown here is derived from an EMBL/GenBank/DDBJ whole genome shotgun (WGS) entry which is preliminary data.</text>
</comment>
<feature type="transmembrane region" description="Helical" evidence="8">
    <location>
        <begin position="334"/>
        <end position="355"/>
    </location>
</feature>
<name>A0A2G1MK91_9RHOB</name>
<feature type="transmembrane region" description="Helical" evidence="8">
    <location>
        <begin position="310"/>
        <end position="327"/>
    </location>
</feature>
<organism evidence="10 11">
    <name type="scientific">Limimaricola cinnabarinus</name>
    <dbReference type="NCBI Taxonomy" id="1125964"/>
    <lineage>
        <taxon>Bacteria</taxon>
        <taxon>Pseudomonadati</taxon>
        <taxon>Pseudomonadota</taxon>
        <taxon>Alphaproteobacteria</taxon>
        <taxon>Rhodobacterales</taxon>
        <taxon>Paracoccaceae</taxon>
        <taxon>Limimaricola</taxon>
    </lineage>
</organism>
<feature type="transmembrane region" description="Helical" evidence="8">
    <location>
        <begin position="120"/>
        <end position="138"/>
    </location>
</feature>
<feature type="transmembrane region" description="Helical" evidence="8">
    <location>
        <begin position="248"/>
        <end position="270"/>
    </location>
</feature>
<proteinExistence type="predicted"/>
<accession>A0A2G1MK91</accession>
<dbReference type="InterPro" id="IPR050297">
    <property type="entry name" value="LipidA_mod_glycosyltrf_83"/>
</dbReference>
<keyword evidence="6 8" id="KW-1133">Transmembrane helix</keyword>
<dbReference type="OrthoDB" id="9153955at2"/>
<keyword evidence="11" id="KW-1185">Reference proteome</keyword>
<sequence length="460" mass="49407">MRSDRAWIGLILAWAVLQLAWRYAQGPWLELDEAEALYFARHFAWGYNAQPPLYFWLQAGVFALFGENIFALALLKNALLALAALLLYAMLRRWRPPFEAGLAVAGLGLLPQILWEAQRALTHSVLAITMALLIMALAERLLNPGGRVTLKSWIALGLAAGLGAISKWNVALLPVAILTAALLRAEWRARLDPRGLVLALGAALCVLAVPGWWIMRNFERAGASLHKLEIEEATLPSKLAAGLGSLGAAWIAFLGLVILLVLIVALTTRAPRRWQPDPASRLMIGTMLAGAGWLAVGLPLFGVTEVADRWLLPIALFAAPVAVLWTLDRMRARGGRWLAGGLAALWLLAIALLPVSGRIEPGYRAAGFAPLASWIEAAHPGAAVLTDSGWIAGNLILALPGRDIRLAEEAPGLEGPVLWLARDGAAQALAADFGRMAAPQGARALQRGRREEAIDVALSP</sequence>
<evidence type="ECO:0000256" key="5">
    <source>
        <dbReference type="ARBA" id="ARBA00022692"/>
    </source>
</evidence>
<evidence type="ECO:0000256" key="2">
    <source>
        <dbReference type="ARBA" id="ARBA00022475"/>
    </source>
</evidence>
<dbReference type="Pfam" id="PF13231">
    <property type="entry name" value="PMT_2"/>
    <property type="match status" value="1"/>
</dbReference>
<comment type="subcellular location">
    <subcellularLocation>
        <location evidence="1">Cell membrane</location>
        <topology evidence="1">Multi-pass membrane protein</topology>
    </subcellularLocation>
</comment>
<dbReference type="GO" id="GO:0016763">
    <property type="term" value="F:pentosyltransferase activity"/>
    <property type="evidence" value="ECO:0007669"/>
    <property type="project" value="TreeGrafter"/>
</dbReference>
<feature type="transmembrane region" description="Helical" evidence="8">
    <location>
        <begin position="195"/>
        <end position="215"/>
    </location>
</feature>
<keyword evidence="2" id="KW-1003">Cell membrane</keyword>
<evidence type="ECO:0000259" key="9">
    <source>
        <dbReference type="Pfam" id="PF13231"/>
    </source>
</evidence>
<keyword evidence="3" id="KW-0328">Glycosyltransferase</keyword>
<dbReference type="PANTHER" id="PTHR33908:SF11">
    <property type="entry name" value="MEMBRANE PROTEIN"/>
    <property type="match status" value="1"/>
</dbReference>
<feature type="transmembrane region" description="Helical" evidence="8">
    <location>
        <begin position="69"/>
        <end position="91"/>
    </location>
</feature>
<evidence type="ECO:0000256" key="4">
    <source>
        <dbReference type="ARBA" id="ARBA00022679"/>
    </source>
</evidence>
<dbReference type="GO" id="GO:0005886">
    <property type="term" value="C:plasma membrane"/>
    <property type="evidence" value="ECO:0007669"/>
    <property type="project" value="UniProtKB-SubCell"/>
</dbReference>
<feature type="transmembrane region" description="Helical" evidence="8">
    <location>
        <begin position="158"/>
        <end position="183"/>
    </location>
</feature>
<dbReference type="Proteomes" id="UP000221860">
    <property type="component" value="Unassembled WGS sequence"/>
</dbReference>
<keyword evidence="4" id="KW-0808">Transferase</keyword>
<evidence type="ECO:0000256" key="3">
    <source>
        <dbReference type="ARBA" id="ARBA00022676"/>
    </source>
</evidence>
<dbReference type="AlphaFoldDB" id="A0A2G1MK91"/>
<reference evidence="10 11" key="1">
    <citation type="submission" date="2017-08" db="EMBL/GenBank/DDBJ databases">
        <title>Draft Genome Sequence of Loktanella cinnabarina Strain XM1, Isolated from Coastal Surface Water.</title>
        <authorList>
            <person name="Ma R."/>
            <person name="Wang J."/>
            <person name="Wang Q."/>
            <person name="Ma Z."/>
            <person name="Li J."/>
            <person name="Chen L."/>
        </authorList>
    </citation>
    <scope>NUCLEOTIDE SEQUENCE [LARGE SCALE GENOMIC DNA]</scope>
    <source>
        <strain evidence="10 11">XM1</strain>
    </source>
</reference>
<evidence type="ECO:0000256" key="1">
    <source>
        <dbReference type="ARBA" id="ARBA00004651"/>
    </source>
</evidence>
<dbReference type="GO" id="GO:0009103">
    <property type="term" value="P:lipopolysaccharide biosynthetic process"/>
    <property type="evidence" value="ECO:0007669"/>
    <property type="project" value="UniProtKB-ARBA"/>
</dbReference>
<evidence type="ECO:0000313" key="10">
    <source>
        <dbReference type="EMBL" id="PHP29072.1"/>
    </source>
</evidence>
<keyword evidence="5 8" id="KW-0812">Transmembrane</keyword>
<feature type="domain" description="Glycosyltransferase RgtA/B/C/D-like" evidence="9">
    <location>
        <begin position="50"/>
        <end position="213"/>
    </location>
</feature>
<keyword evidence="7 8" id="KW-0472">Membrane</keyword>
<evidence type="ECO:0000313" key="11">
    <source>
        <dbReference type="Proteomes" id="UP000221860"/>
    </source>
</evidence>
<dbReference type="RefSeq" id="WP_099273271.1">
    <property type="nucleotide sequence ID" value="NZ_KZ304951.1"/>
</dbReference>